<dbReference type="KEGG" id="bhc:JFL75_12910"/>
<keyword evidence="2" id="KW-1185">Reference proteome</keyword>
<dbReference type="AlphaFoldDB" id="A0A7T7XKC3"/>
<accession>A0A7T7XKC3</accession>
<name>A0A7T7XKC3_9SPIR</name>
<evidence type="ECO:0008006" key="3">
    <source>
        <dbReference type="Google" id="ProtNLM"/>
    </source>
</evidence>
<evidence type="ECO:0000313" key="2">
    <source>
        <dbReference type="Proteomes" id="UP000595917"/>
    </source>
</evidence>
<dbReference type="EMBL" id="CP067089">
    <property type="protein sequence ID" value="QQO07838.1"/>
    <property type="molecule type" value="Genomic_DNA"/>
</dbReference>
<protein>
    <recommendedName>
        <fullName evidence="3">DinB family protein</fullName>
    </recommendedName>
</protein>
<sequence length="172" mass="20415">MENNILVKKFADRFIQYFKQLEDIVEICPDGLWNKKSSGYTFSHQMVHTLGNMFLWMRDEAINFFDGIEDGVNGLSIHNELDMEPKDIQKQHHTKNDVLEMCAGTKNQCEKWFNNKNDDWLYLPIKMDINRDINFTNFDVTMEMAQHTMYHIGHCEAVLREHTIKIKTYLGY</sequence>
<dbReference type="InterPro" id="IPR034660">
    <property type="entry name" value="DinB/YfiT-like"/>
</dbReference>
<reference evidence="1" key="1">
    <citation type="submission" date="2021-01" db="EMBL/GenBank/DDBJ databases">
        <title>Description of Breznakiella homolactica.</title>
        <authorList>
            <person name="Song Y."/>
            <person name="Brune A."/>
        </authorList>
    </citation>
    <scope>NUCLEOTIDE SEQUENCE</scope>
    <source>
        <strain evidence="1">RmG30</strain>
    </source>
</reference>
<dbReference type="SUPFAM" id="SSF109854">
    <property type="entry name" value="DinB/YfiT-like putative metalloenzymes"/>
    <property type="match status" value="1"/>
</dbReference>
<gene>
    <name evidence="1" type="ORF">JFL75_12910</name>
</gene>
<proteinExistence type="predicted"/>
<dbReference type="Gene3D" id="1.20.120.450">
    <property type="entry name" value="dinb family like domain"/>
    <property type="match status" value="1"/>
</dbReference>
<organism evidence="1 2">
    <name type="scientific">Breznakiella homolactica</name>
    <dbReference type="NCBI Taxonomy" id="2798577"/>
    <lineage>
        <taxon>Bacteria</taxon>
        <taxon>Pseudomonadati</taxon>
        <taxon>Spirochaetota</taxon>
        <taxon>Spirochaetia</taxon>
        <taxon>Spirochaetales</taxon>
        <taxon>Breznakiellaceae</taxon>
        <taxon>Breznakiella</taxon>
    </lineage>
</organism>
<dbReference type="Proteomes" id="UP000595917">
    <property type="component" value="Chromosome"/>
</dbReference>
<evidence type="ECO:0000313" key="1">
    <source>
        <dbReference type="EMBL" id="QQO07838.1"/>
    </source>
</evidence>
<dbReference type="RefSeq" id="WP_215625144.1">
    <property type="nucleotide sequence ID" value="NZ_CP067089.2"/>
</dbReference>